<keyword evidence="3 4" id="KW-0802">TPR repeat</keyword>
<sequence>MDKIEEVMTIAAISVTTFKHKQSTIIVFAQSSKDIPGIGTMVYEFKETSVDTIQFLETSDPFSVHHYRHMEFNFILLINKNTPSSLHWWDGHELLTWQQISEIRAPSLVHIVNINDDTFFFVINDNISQLYKFENASDCILINTMKLPAGTIIDIQTKIDKSTIIMMLVVMNSSLTYRIESWELLFEEIPSEYSNKASDILSEHLAELVEILQQRKHFVEEAKALWPLLRPVHENSTILEFFDLPNLILGSGIVKNIDIFVDEDVIAPSKLEQHIANLTHEIDDVLSNEYLMLNNMNSLNGNIIVDGDAFIEQLQIDKMTVGFFNDIYMQNSNEMQFPTSLKKRNIVINDLKVGSICGIPYQYWSLINDTSKMKINLRRDEIEFSNNTIYLNSSISLKHLNVKILNGTAINELFKELFIINYNQRLKGKITYNNTLQIQNFTIQVLNGKPWNNYMNTRTNQTFNNFIVRKLRVKNLCTDSINGVPVSEAARISIDNVIKGKTRIAKLQVTKELVVNPRFNLQESKPNQIYSNVTIHGNLKIGTLELDKYTRIFLNNEEINLKNIFDTFWTKSTDQIIENDVIFENSLIIDHLNAKYLNGSSEEEFLYTTAKIIPESFRRLHFENVHVDDMFFIDGKNDSLFEIAPESITIREKLHLKDLRGNQLLTDTFNGLLVADILSRKQPHIFPQNMNFFMIKAKQINIDELAFPFSLQNTKNDNKDQETKFMKTPEFHVENLNVENINNLEIKRLLSLKNMKISDLKDLVIHGDLTIKTDLKIIQIGDQPSMTYIKNIGKGNILFNNNNNIQELIAQNITLKSLHNHDMNNFFENFLSKSRKQNISGKFTFYKITTDNIKTSFINHQDVSKLAWIDKPLFLMKNIEFDDLFVEGNTITKILNKFNVNELYKNMLDISIPKINNLKVDGNISWDVSPTSSAFVTLLFENAVTKTTYQIIRNSTIFQGNVSVSTITGQYKEIDEIRNIIEDTVIDDNDIEIIGQKSFKENLHIDAISVTDDINIPMINNISILEFNNSVVWKNQKETITGIITFLDDVIMDQILVDDNVHDVLLKGVVLTTDKLPNHIYFKDLVILEDVYLKNLDEVNFDEFLKDRVTIDKEHELLANVQFNDTVEIIESTNLSRINGIYPSDLVLNNGKETQVITGSKIFEENVIVNNNIYGPIINNVNVSLEYSNGIQNDEDVEIIGNLIFESEVKVPENVFAFNLNGINLTTISYDLQKEINRTLYMFAQNETKIEKSISQSASISENLGNIFSYLEIEEKLKIQTPNVKKIDVVYYEQITKLNIFGEEPGSLCGLPDNCFCTTEYMAEFTENDCHIRKINGSKIIRNYHELYSTFGVNVISNTISYSRECSLNNSKNEFIAISWTKLGMIDTVGTLASVKETPLEIRGFIKDAKFFTTHDNAAFIVLAVYYDILRATHHTDSVIYKIDFENNNLSLHQNISTDGAWTIDIFKANHRDVYLLFGCFGNSKKSYLYKLNHITSKFAMLRSFESKTRNVKSLIQEQDCFVLLDDFETNAINIFYYDPKFDNFYNYQSLFHDSRINDIECFYANDFGQSDSFIIVTTEDDQFYVYEYMFAEVKISIEDTSPYRRFTNDGAILSFRELLYFYRYLSVKFQFFTKWKPSKHVTVPSLLLCDITFKSFKSSSYKAVMAVKGLVTAIVQFLTQQLEEGDITADSRESLEVAIQCLESAYNIQASDNPTNINLYEIYKSSVENAKPNLAPEATPEAKAEAERLKNEGNTLMKAEKHHEALANYTKAIQLDGRNAVYYCNRAAAYNKIGNYQQAIKDCHTALSIDPSYSKAYGRLGLAYSHLQKHKEAKESYQKALEMEPDNESYKNNLQLAEEKLSQSNINNMGLSGGTLPGMDLSSLLSNPALMNMARQMLSNPALQNMVSNLMTGQVEQGGHMDALIEAGQQFARQLQNANPELIESLRRQMGGNPNDPDPPQQN</sequence>
<dbReference type="PROSITE" id="PS50005">
    <property type="entry name" value="TPR"/>
    <property type="match status" value="3"/>
</dbReference>
<dbReference type="GO" id="GO:0016020">
    <property type="term" value="C:membrane"/>
    <property type="evidence" value="ECO:0007669"/>
    <property type="project" value="TreeGrafter"/>
</dbReference>
<dbReference type="Proteomes" id="UP001177670">
    <property type="component" value="Unassembled WGS sequence"/>
</dbReference>
<evidence type="ECO:0000256" key="2">
    <source>
        <dbReference type="ARBA" id="ARBA00022737"/>
    </source>
</evidence>
<gene>
    <name evidence="7" type="ORF">K0M31_000920</name>
</gene>
<feature type="repeat" description="TPR" evidence="4">
    <location>
        <begin position="1781"/>
        <end position="1814"/>
    </location>
</feature>
<comment type="similarity">
    <text evidence="1">Belongs to the SGT family.</text>
</comment>
<comment type="caution">
    <text evidence="7">The sequence shown here is derived from an EMBL/GenBank/DDBJ whole genome shotgun (WGS) entry which is preliminary data.</text>
</comment>
<dbReference type="Pfam" id="PF00515">
    <property type="entry name" value="TPR_1"/>
    <property type="match status" value="2"/>
</dbReference>
<feature type="repeat" description="TPR" evidence="4">
    <location>
        <begin position="1747"/>
        <end position="1780"/>
    </location>
</feature>
<protein>
    <recommendedName>
        <fullName evidence="6">SGTA homodimerisation domain-containing protein</fullName>
    </recommendedName>
</protein>
<organism evidence="7 8">
    <name type="scientific">Melipona bicolor</name>
    <dbReference type="NCBI Taxonomy" id="60889"/>
    <lineage>
        <taxon>Eukaryota</taxon>
        <taxon>Metazoa</taxon>
        <taxon>Ecdysozoa</taxon>
        <taxon>Arthropoda</taxon>
        <taxon>Hexapoda</taxon>
        <taxon>Insecta</taxon>
        <taxon>Pterygota</taxon>
        <taxon>Neoptera</taxon>
        <taxon>Endopterygota</taxon>
        <taxon>Hymenoptera</taxon>
        <taxon>Apocrita</taxon>
        <taxon>Aculeata</taxon>
        <taxon>Apoidea</taxon>
        <taxon>Anthophila</taxon>
        <taxon>Apidae</taxon>
        <taxon>Melipona</taxon>
    </lineage>
</organism>
<dbReference type="EMBL" id="JAHYIQ010000001">
    <property type="protein sequence ID" value="KAK1136359.1"/>
    <property type="molecule type" value="Genomic_DNA"/>
</dbReference>
<accession>A0AA40GFF1</accession>
<dbReference type="PROSITE" id="PS50293">
    <property type="entry name" value="TPR_REGION"/>
    <property type="match status" value="1"/>
</dbReference>
<dbReference type="SMART" id="SM00028">
    <property type="entry name" value="TPR"/>
    <property type="match status" value="3"/>
</dbReference>
<feature type="domain" description="SGTA homodimerisation" evidence="6">
    <location>
        <begin position="1669"/>
        <end position="1718"/>
    </location>
</feature>
<dbReference type="GO" id="GO:0006620">
    <property type="term" value="P:post-translational protein targeting to endoplasmic reticulum membrane"/>
    <property type="evidence" value="ECO:0007669"/>
    <property type="project" value="TreeGrafter"/>
</dbReference>
<dbReference type="Pfam" id="PF16546">
    <property type="entry name" value="SGTA_dimer"/>
    <property type="match status" value="1"/>
</dbReference>
<evidence type="ECO:0000313" key="8">
    <source>
        <dbReference type="Proteomes" id="UP001177670"/>
    </source>
</evidence>
<evidence type="ECO:0000256" key="3">
    <source>
        <dbReference type="ARBA" id="ARBA00022803"/>
    </source>
</evidence>
<dbReference type="SUPFAM" id="SSF48452">
    <property type="entry name" value="TPR-like"/>
    <property type="match status" value="1"/>
</dbReference>
<feature type="region of interest" description="Disordered" evidence="5">
    <location>
        <begin position="1936"/>
        <end position="1964"/>
    </location>
</feature>
<dbReference type="InterPro" id="IPR047150">
    <property type="entry name" value="SGT"/>
</dbReference>
<dbReference type="PANTHER" id="PTHR45831">
    <property type="entry name" value="LD24721P"/>
    <property type="match status" value="1"/>
</dbReference>
<name>A0AA40GFF1_9HYME</name>
<dbReference type="Gene3D" id="1.20.5.420">
    <property type="entry name" value="Immunoglobulin FC, subunit C"/>
    <property type="match status" value="1"/>
</dbReference>
<reference evidence="7" key="1">
    <citation type="submission" date="2021-10" db="EMBL/GenBank/DDBJ databases">
        <title>Melipona bicolor Genome sequencing and assembly.</title>
        <authorList>
            <person name="Araujo N.S."/>
            <person name="Arias M.C."/>
        </authorList>
    </citation>
    <scope>NUCLEOTIDE SEQUENCE</scope>
    <source>
        <strain evidence="7">USP_2M_L1-L4_2017</strain>
        <tissue evidence="7">Whole body</tissue>
    </source>
</reference>
<dbReference type="GO" id="GO:0072380">
    <property type="term" value="C:TRC complex"/>
    <property type="evidence" value="ECO:0007669"/>
    <property type="project" value="TreeGrafter"/>
</dbReference>
<evidence type="ECO:0000256" key="5">
    <source>
        <dbReference type="SAM" id="MobiDB-lite"/>
    </source>
</evidence>
<evidence type="ECO:0000256" key="4">
    <source>
        <dbReference type="PROSITE-ProRule" id="PRU00339"/>
    </source>
</evidence>
<dbReference type="InterPro" id="IPR032374">
    <property type="entry name" value="SGTA_dimer"/>
</dbReference>
<keyword evidence="2" id="KW-0677">Repeat</keyword>
<dbReference type="PANTHER" id="PTHR45831:SF2">
    <property type="entry name" value="LD24721P"/>
    <property type="match status" value="1"/>
</dbReference>
<keyword evidence="8" id="KW-1185">Reference proteome</keyword>
<evidence type="ECO:0000256" key="1">
    <source>
        <dbReference type="ARBA" id="ARBA00008175"/>
    </source>
</evidence>
<dbReference type="Gene3D" id="1.25.40.10">
    <property type="entry name" value="Tetratricopeptide repeat domain"/>
    <property type="match status" value="1"/>
</dbReference>
<evidence type="ECO:0000313" key="7">
    <source>
        <dbReference type="EMBL" id="KAK1136359.1"/>
    </source>
</evidence>
<dbReference type="InterPro" id="IPR019734">
    <property type="entry name" value="TPR_rpt"/>
</dbReference>
<dbReference type="InterPro" id="IPR011990">
    <property type="entry name" value="TPR-like_helical_dom_sf"/>
</dbReference>
<evidence type="ECO:0000259" key="6">
    <source>
        <dbReference type="Pfam" id="PF16546"/>
    </source>
</evidence>
<dbReference type="GO" id="GO:0060090">
    <property type="term" value="F:molecular adaptor activity"/>
    <property type="evidence" value="ECO:0007669"/>
    <property type="project" value="TreeGrafter"/>
</dbReference>
<feature type="repeat" description="TPR" evidence="4">
    <location>
        <begin position="1815"/>
        <end position="1848"/>
    </location>
</feature>
<proteinExistence type="inferred from homology"/>